<sequence>MCEEENILISQLEELKVEGQLLDHTFIDVVIVEKSTLEDEQKFKCGMLM</sequence>
<keyword evidence="2" id="KW-1185">Reference proteome</keyword>
<gene>
    <name evidence="1" type="ORF">R3W88_034145</name>
</gene>
<protein>
    <submittedName>
        <fullName evidence="1">Uncharacterized protein</fullName>
    </submittedName>
</protein>
<dbReference type="Proteomes" id="UP001311915">
    <property type="component" value="Unassembled WGS sequence"/>
</dbReference>
<evidence type="ECO:0000313" key="2">
    <source>
        <dbReference type="Proteomes" id="UP001311915"/>
    </source>
</evidence>
<organism evidence="1 2">
    <name type="scientific">Solanum pinnatisectum</name>
    <name type="common">tansyleaf nightshade</name>
    <dbReference type="NCBI Taxonomy" id="50273"/>
    <lineage>
        <taxon>Eukaryota</taxon>
        <taxon>Viridiplantae</taxon>
        <taxon>Streptophyta</taxon>
        <taxon>Embryophyta</taxon>
        <taxon>Tracheophyta</taxon>
        <taxon>Spermatophyta</taxon>
        <taxon>Magnoliopsida</taxon>
        <taxon>eudicotyledons</taxon>
        <taxon>Gunneridae</taxon>
        <taxon>Pentapetalae</taxon>
        <taxon>asterids</taxon>
        <taxon>lamiids</taxon>
        <taxon>Solanales</taxon>
        <taxon>Solanaceae</taxon>
        <taxon>Solanoideae</taxon>
        <taxon>Solaneae</taxon>
        <taxon>Solanum</taxon>
    </lineage>
</organism>
<comment type="caution">
    <text evidence="1">The sequence shown here is derived from an EMBL/GenBank/DDBJ whole genome shotgun (WGS) entry which is preliminary data.</text>
</comment>
<reference evidence="1 2" key="1">
    <citation type="submission" date="2023-10" db="EMBL/GenBank/DDBJ databases">
        <title>Genome-Wide Identification Analysis in wild type Solanum Pinnatisectum Reveals Some Genes Defensing Phytophthora Infestans.</title>
        <authorList>
            <person name="Sun C."/>
        </authorList>
    </citation>
    <scope>NUCLEOTIDE SEQUENCE [LARGE SCALE GENOMIC DNA]</scope>
    <source>
        <strain evidence="1">LQN</strain>
        <tissue evidence="1">Leaf</tissue>
    </source>
</reference>
<proteinExistence type="predicted"/>
<dbReference type="EMBL" id="JAWPEI010000108">
    <property type="protein sequence ID" value="KAK4706299.1"/>
    <property type="molecule type" value="Genomic_DNA"/>
</dbReference>
<dbReference type="AlphaFoldDB" id="A0AAV9JZG7"/>
<evidence type="ECO:0000313" key="1">
    <source>
        <dbReference type="EMBL" id="KAK4706299.1"/>
    </source>
</evidence>
<accession>A0AAV9JZG7</accession>
<name>A0AAV9JZG7_9SOLN</name>